<protein>
    <submittedName>
        <fullName evidence="1">DUF6483 family protein</fullName>
    </submittedName>
</protein>
<gene>
    <name evidence="1" type="ORF">WMO43_09410</name>
</gene>
<reference evidence="1 2" key="1">
    <citation type="submission" date="2024-03" db="EMBL/GenBank/DDBJ databases">
        <title>Human intestinal bacterial collection.</title>
        <authorList>
            <person name="Pauvert C."/>
            <person name="Hitch T.C.A."/>
            <person name="Clavel T."/>
        </authorList>
    </citation>
    <scope>NUCLEOTIDE SEQUENCE [LARGE SCALE GENOMIC DNA]</scope>
    <source>
        <strain evidence="1 2">CLA-AA-H185</strain>
    </source>
</reference>
<dbReference type="EMBL" id="JBBMEX010000009">
    <property type="protein sequence ID" value="MEQ2558084.1"/>
    <property type="molecule type" value="Genomic_DNA"/>
</dbReference>
<proteinExistence type="predicted"/>
<dbReference type="InterPro" id="IPR045507">
    <property type="entry name" value="DUF6483"/>
</dbReference>
<name>A0ABV1HEF4_9FIRM</name>
<evidence type="ECO:0000313" key="1">
    <source>
        <dbReference type="EMBL" id="MEQ2558084.1"/>
    </source>
</evidence>
<evidence type="ECO:0000313" key="2">
    <source>
        <dbReference type="Proteomes" id="UP001454489"/>
    </source>
</evidence>
<keyword evidence="2" id="KW-1185">Reference proteome</keyword>
<dbReference type="Pfam" id="PF20092">
    <property type="entry name" value="DUF6483"/>
    <property type="match status" value="1"/>
</dbReference>
<dbReference type="Proteomes" id="UP001454489">
    <property type="component" value="Unassembled WGS sequence"/>
</dbReference>
<accession>A0ABV1HEF4</accession>
<sequence>MVKQDYLMRLIHEMVRTIMKLIFNIDEKTVDIEQELKETSDLYGRLLKLADAGKINEAENLLYEQLENGQVEDLKAALGFYDHLNDYTEEFLEKADYSREEIKSGLVSVLKMYGYEGMTGLLM</sequence>
<dbReference type="RefSeq" id="WP_353530991.1">
    <property type="nucleotide sequence ID" value="NZ_JBBMEX010000009.1"/>
</dbReference>
<organism evidence="1 2">
    <name type="scientific">Maccoyibacter intestinihominis</name>
    <dbReference type="NCBI Taxonomy" id="3133499"/>
    <lineage>
        <taxon>Bacteria</taxon>
        <taxon>Bacillati</taxon>
        <taxon>Bacillota</taxon>
        <taxon>Clostridia</taxon>
        <taxon>Lachnospirales</taxon>
        <taxon>Lachnospiraceae</taxon>
        <taxon>Maccoyibacter</taxon>
    </lineage>
</organism>
<comment type="caution">
    <text evidence="1">The sequence shown here is derived from an EMBL/GenBank/DDBJ whole genome shotgun (WGS) entry which is preliminary data.</text>
</comment>